<comment type="caution">
    <text evidence="1">The sequence shown here is derived from an EMBL/GenBank/DDBJ whole genome shotgun (WGS) entry which is preliminary data.</text>
</comment>
<dbReference type="Proteomes" id="UP001177260">
    <property type="component" value="Unassembled WGS sequence"/>
</dbReference>
<gene>
    <name evidence="1" type="ORF">N8T08_003264</name>
</gene>
<accession>A0ACC3B784</accession>
<reference evidence="1 2" key="1">
    <citation type="journal article" date="2023" name="ACS Omega">
        <title>Identification of the Neoaspergillic Acid Biosynthesis Gene Cluster by Establishing an In Vitro CRISPR-Ribonucleoprotein Genetic System in Aspergillus melleus.</title>
        <authorList>
            <person name="Yuan B."/>
            <person name="Grau M.F."/>
            <person name="Murata R.M."/>
            <person name="Torok T."/>
            <person name="Venkateswaran K."/>
            <person name="Stajich J.E."/>
            <person name="Wang C.C.C."/>
        </authorList>
    </citation>
    <scope>NUCLEOTIDE SEQUENCE [LARGE SCALE GENOMIC DNA]</scope>
    <source>
        <strain evidence="1 2">IMV 1140</strain>
    </source>
</reference>
<organism evidence="1 2">
    <name type="scientific">Aspergillus melleus</name>
    <dbReference type="NCBI Taxonomy" id="138277"/>
    <lineage>
        <taxon>Eukaryota</taxon>
        <taxon>Fungi</taxon>
        <taxon>Dikarya</taxon>
        <taxon>Ascomycota</taxon>
        <taxon>Pezizomycotina</taxon>
        <taxon>Eurotiomycetes</taxon>
        <taxon>Eurotiomycetidae</taxon>
        <taxon>Eurotiales</taxon>
        <taxon>Aspergillaceae</taxon>
        <taxon>Aspergillus</taxon>
        <taxon>Aspergillus subgen. Circumdati</taxon>
    </lineage>
</organism>
<sequence length="485" mass="52377">MQITPLLINGEDTILSPLDRVDSCSASTAPFQGVTPDLALQAIKSSEEAFPIWFKTTPSHRRNLLNRVAELLEERSDEIIRCLQGEMHAPTIWAKANIQAGIDLLKETAGLISDSMMGQVPVSQGDSYAMVLKEPLGVVLAMVPWNAPVILGLRGVVAPLAAGNTVVLKGSELSPRTHYLLASLFREAGFPPGVVNFVLHRPEDAAETFETMINHPAIRKCNFTGSTNVGRIIASKAAWALKPVLLELGGKNFALVLNDADSEFAAGEIVKGAFLNVSLCLVGQLIMVYSTDKFLQNGQICMSTDLVFAVNDIAESLIPSILSHLQTIKDPHTVISPASKQRLQRLVDDARSKGASVHQADLPALQDAQFPATVIEGLTPDMDFFSEESFGPVVGIVRVKTESEAMDLIQRSTYGLSAAIFTRSHFKALKLAESIRAGAIHVNGMTVHDEATLPHGGQGESGWGRFGAKWGIEEFLQTKTVILNP</sequence>
<keyword evidence="2" id="KW-1185">Reference proteome</keyword>
<dbReference type="EMBL" id="JAOPJF010000019">
    <property type="protein sequence ID" value="KAK1146174.1"/>
    <property type="molecule type" value="Genomic_DNA"/>
</dbReference>
<protein>
    <submittedName>
        <fullName evidence="1">Uncharacterized protein</fullName>
    </submittedName>
</protein>
<evidence type="ECO:0000313" key="2">
    <source>
        <dbReference type="Proteomes" id="UP001177260"/>
    </source>
</evidence>
<proteinExistence type="predicted"/>
<evidence type="ECO:0000313" key="1">
    <source>
        <dbReference type="EMBL" id="KAK1146174.1"/>
    </source>
</evidence>
<name>A0ACC3B784_9EURO</name>